<reference evidence="1" key="1">
    <citation type="submission" date="2022-11" db="EMBL/GenBank/DDBJ databases">
        <title>Parathalassolutuus dongxingensis gen. nov., sp. nov., a novel member of family Oceanospirillaceae isolated from a coastal shrimp pond in Guangxi, China.</title>
        <authorList>
            <person name="Chen H."/>
        </authorList>
    </citation>
    <scope>NUCLEOTIDE SEQUENCE</scope>
    <source>
        <strain evidence="1">G-43</strain>
    </source>
</reference>
<accession>A0A9X3ISJ0</accession>
<comment type="caution">
    <text evidence="1">The sequence shown here is derived from an EMBL/GenBank/DDBJ whole genome shotgun (WGS) entry which is preliminary data.</text>
</comment>
<evidence type="ECO:0000313" key="1">
    <source>
        <dbReference type="EMBL" id="MCY0964208.1"/>
    </source>
</evidence>
<dbReference type="EMBL" id="JAPNOA010000016">
    <property type="protein sequence ID" value="MCY0964208.1"/>
    <property type="molecule type" value="Genomic_DNA"/>
</dbReference>
<dbReference type="AlphaFoldDB" id="A0A9X3ISJ0"/>
<name>A0A9X3ISJ0_9GAMM</name>
<gene>
    <name evidence="1" type="ORF">OUO13_03345</name>
</gene>
<organism evidence="1 2">
    <name type="scientific">Parathalassolituus penaei</name>
    <dbReference type="NCBI Taxonomy" id="2997323"/>
    <lineage>
        <taxon>Bacteria</taxon>
        <taxon>Pseudomonadati</taxon>
        <taxon>Pseudomonadota</taxon>
        <taxon>Gammaproteobacteria</taxon>
        <taxon>Oceanospirillales</taxon>
        <taxon>Oceanospirillaceae</taxon>
        <taxon>Parathalassolituus</taxon>
    </lineage>
</organism>
<dbReference type="RefSeq" id="WP_283172426.1">
    <property type="nucleotide sequence ID" value="NZ_JAPNOA010000016.1"/>
</dbReference>
<proteinExistence type="predicted"/>
<evidence type="ECO:0000313" key="2">
    <source>
        <dbReference type="Proteomes" id="UP001150830"/>
    </source>
</evidence>
<protein>
    <submittedName>
        <fullName evidence="1">Pilus assembly PilX N-terminal domain-containing protein</fullName>
    </submittedName>
</protein>
<keyword evidence="2" id="KW-1185">Reference proteome</keyword>
<sequence>MFPESRYRFAQGMGLPMALFVIVVLSLVGLAVERSAETDASTHGHRIASVQAWYAANSGVQLWLPQVLASSPCSCPAGDTLVMTVAGLNGCSVVRQCQAMTVAGESYCTVSAVARCDGGNASRAVEVRVK</sequence>
<dbReference type="Proteomes" id="UP001150830">
    <property type="component" value="Unassembled WGS sequence"/>
</dbReference>